<dbReference type="Proteomes" id="UP001303046">
    <property type="component" value="Unassembled WGS sequence"/>
</dbReference>
<gene>
    <name evidence="1" type="primary">Necator_chrIII.g12140</name>
    <name evidence="1" type="ORF">RB195_011374</name>
</gene>
<name>A0ABR1D227_NECAM</name>
<evidence type="ECO:0000313" key="1">
    <source>
        <dbReference type="EMBL" id="KAK6744606.1"/>
    </source>
</evidence>
<protein>
    <submittedName>
        <fullName evidence="1">Uncharacterized protein</fullName>
    </submittedName>
</protein>
<keyword evidence="2" id="KW-1185">Reference proteome</keyword>
<evidence type="ECO:0000313" key="2">
    <source>
        <dbReference type="Proteomes" id="UP001303046"/>
    </source>
</evidence>
<sequence>MDENVRLKELDCTTLKKLQFGPGLQDPSLRKVRFRMLLRLDMHTEDAQLTTEDFDAECENFTVLKMDNTNMESTAIQKDMSASILQHWTEDATETEKRKTIRPLQEKPLDTGADIRLVLRRTWKKLGSPALEPCVMPIKTADGLPMKMLDLDAEIDLLVAKETSRQDKRCAPVALAPFACRGGRVHEAEWDSLPGCARTPGTTLGPRQVVKRVSRSCSRHQSLSNVVDPDSDSFSQELLQAREQINSLSPSLSDSQAAYEQTEARITLLMKGGEVRASSAFDTSRNLS</sequence>
<dbReference type="EMBL" id="JAVFWL010000003">
    <property type="protein sequence ID" value="KAK6744606.1"/>
    <property type="molecule type" value="Genomic_DNA"/>
</dbReference>
<accession>A0ABR1D227</accession>
<proteinExistence type="predicted"/>
<comment type="caution">
    <text evidence="1">The sequence shown here is derived from an EMBL/GenBank/DDBJ whole genome shotgun (WGS) entry which is preliminary data.</text>
</comment>
<reference evidence="1 2" key="1">
    <citation type="submission" date="2023-08" db="EMBL/GenBank/DDBJ databases">
        <title>A Necator americanus chromosomal reference genome.</title>
        <authorList>
            <person name="Ilik V."/>
            <person name="Petrzelkova K.J."/>
            <person name="Pardy F."/>
            <person name="Fuh T."/>
            <person name="Niatou-Singa F.S."/>
            <person name="Gouil Q."/>
            <person name="Baker L."/>
            <person name="Ritchie M.E."/>
            <person name="Jex A.R."/>
            <person name="Gazzola D."/>
            <person name="Li H."/>
            <person name="Toshio Fujiwara R."/>
            <person name="Zhan B."/>
            <person name="Aroian R.V."/>
            <person name="Pafco B."/>
            <person name="Schwarz E.M."/>
        </authorList>
    </citation>
    <scope>NUCLEOTIDE SEQUENCE [LARGE SCALE GENOMIC DNA]</scope>
    <source>
        <strain evidence="1 2">Aroian</strain>
        <tissue evidence="1">Whole animal</tissue>
    </source>
</reference>
<organism evidence="1 2">
    <name type="scientific">Necator americanus</name>
    <name type="common">Human hookworm</name>
    <dbReference type="NCBI Taxonomy" id="51031"/>
    <lineage>
        <taxon>Eukaryota</taxon>
        <taxon>Metazoa</taxon>
        <taxon>Ecdysozoa</taxon>
        <taxon>Nematoda</taxon>
        <taxon>Chromadorea</taxon>
        <taxon>Rhabditida</taxon>
        <taxon>Rhabditina</taxon>
        <taxon>Rhabditomorpha</taxon>
        <taxon>Strongyloidea</taxon>
        <taxon>Ancylostomatidae</taxon>
        <taxon>Bunostominae</taxon>
        <taxon>Necator</taxon>
    </lineage>
</organism>